<dbReference type="EMBL" id="CAESAL010000034">
    <property type="protein sequence ID" value="CAB4342156.1"/>
    <property type="molecule type" value="Genomic_DNA"/>
</dbReference>
<name>A0A6J6YC59_9ZZZZ</name>
<organism evidence="3">
    <name type="scientific">freshwater metagenome</name>
    <dbReference type="NCBI Taxonomy" id="449393"/>
    <lineage>
        <taxon>unclassified sequences</taxon>
        <taxon>metagenomes</taxon>
        <taxon>ecological metagenomes</taxon>
    </lineage>
</organism>
<evidence type="ECO:0000313" key="2">
    <source>
        <dbReference type="EMBL" id="CAB4586058.1"/>
    </source>
</evidence>
<dbReference type="SUPFAM" id="SSF69118">
    <property type="entry name" value="AhpD-like"/>
    <property type="match status" value="1"/>
</dbReference>
<dbReference type="EMBL" id="CAFAAD010000178">
    <property type="protein sequence ID" value="CAB4804786.1"/>
    <property type="molecule type" value="Genomic_DNA"/>
</dbReference>
<protein>
    <submittedName>
        <fullName evidence="3">Unannotated protein</fullName>
    </submittedName>
</protein>
<dbReference type="AlphaFoldDB" id="A0A6J6YC59"/>
<evidence type="ECO:0000313" key="3">
    <source>
        <dbReference type="EMBL" id="CAB4804786.1"/>
    </source>
</evidence>
<reference evidence="3" key="1">
    <citation type="submission" date="2020-05" db="EMBL/GenBank/DDBJ databases">
        <authorList>
            <person name="Chiriac C."/>
            <person name="Salcher M."/>
            <person name="Ghai R."/>
            <person name="Kavagutti S V."/>
        </authorList>
    </citation>
    <scope>NUCLEOTIDE SEQUENCE</scope>
</reference>
<accession>A0A6J6YC59</accession>
<gene>
    <name evidence="2" type="ORF">UFOPK1762_01006</name>
    <name evidence="3" type="ORF">UFOPK2969_01671</name>
    <name evidence="1" type="ORF">UFOPK3331_01090</name>
</gene>
<dbReference type="InterPro" id="IPR029032">
    <property type="entry name" value="AhpD-like"/>
</dbReference>
<proteinExistence type="predicted"/>
<dbReference type="EMBL" id="CAEZTY010000032">
    <property type="protein sequence ID" value="CAB4586058.1"/>
    <property type="molecule type" value="Genomic_DNA"/>
</dbReference>
<sequence length="173" mass="18964">MPRISVPEGSDPLMHVWVGAAPGLSIPAAQFSAAVYEKSVLPLREFEAARIRIAQINECQLCLGWRSARDAPARAAEADSIDEEFYNHVGDASWEGFSERELLAADFAERFARDHLSMDDPFWIRMRASFTDTEIVDLGLCVGMWVSQGRLNQVLDVDGGCRVPTPGAPLTGG</sequence>
<evidence type="ECO:0000313" key="1">
    <source>
        <dbReference type="EMBL" id="CAB4342156.1"/>
    </source>
</evidence>
<dbReference type="Gene3D" id="1.20.1290.10">
    <property type="entry name" value="AhpD-like"/>
    <property type="match status" value="1"/>
</dbReference>